<reference evidence="1" key="1">
    <citation type="journal article" date="2015" name="Int. J. Syst. Evol. Microbiol.">
        <title>Rhizobium alvei sp. nov., isolated from a freshwater river.</title>
        <authorList>
            <person name="Sheu S.Y."/>
            <person name="Huang H.W."/>
            <person name="Young C.C."/>
            <person name="Chen W.M."/>
        </authorList>
    </citation>
    <scope>NUCLEOTIDE SEQUENCE</scope>
    <source>
        <strain evidence="1">TNR-22</strain>
    </source>
</reference>
<gene>
    <name evidence="1" type="ORF">Q4481_02750</name>
</gene>
<dbReference type="RefSeq" id="WP_304374726.1">
    <property type="nucleotide sequence ID" value="NZ_JAUOZU010000001.1"/>
</dbReference>
<protein>
    <submittedName>
        <fullName evidence="1">Uncharacterized protein</fullName>
    </submittedName>
</protein>
<name>A0ABT8YHR5_9HYPH</name>
<accession>A0ABT8YHR5</accession>
<organism evidence="1 2">
    <name type="scientific">Rhizobium alvei</name>
    <dbReference type="NCBI Taxonomy" id="1132659"/>
    <lineage>
        <taxon>Bacteria</taxon>
        <taxon>Pseudomonadati</taxon>
        <taxon>Pseudomonadota</taxon>
        <taxon>Alphaproteobacteria</taxon>
        <taxon>Hyphomicrobiales</taxon>
        <taxon>Rhizobiaceae</taxon>
        <taxon>Rhizobium/Agrobacterium group</taxon>
        <taxon>Rhizobium</taxon>
    </lineage>
</organism>
<keyword evidence="2" id="KW-1185">Reference proteome</keyword>
<reference evidence="1" key="2">
    <citation type="submission" date="2023-07" db="EMBL/GenBank/DDBJ databases">
        <authorList>
            <person name="Shen H."/>
        </authorList>
    </citation>
    <scope>NUCLEOTIDE SEQUENCE</scope>
    <source>
        <strain evidence="1">TNR-22</strain>
    </source>
</reference>
<evidence type="ECO:0000313" key="2">
    <source>
        <dbReference type="Proteomes" id="UP001174932"/>
    </source>
</evidence>
<proteinExistence type="predicted"/>
<dbReference type="Proteomes" id="UP001174932">
    <property type="component" value="Unassembled WGS sequence"/>
</dbReference>
<evidence type="ECO:0000313" key="1">
    <source>
        <dbReference type="EMBL" id="MDO6962858.1"/>
    </source>
</evidence>
<dbReference type="EMBL" id="JAUOZU010000001">
    <property type="protein sequence ID" value="MDO6962858.1"/>
    <property type="molecule type" value="Genomic_DNA"/>
</dbReference>
<sequence length="138" mass="14782">MQIDKAVAKAPTEATPKVAAQSGAENVLDVAELALALDLSLETHPIFVEAVKAAIRPARGEFLFELPHGKPGAKGRIAAMRFSLANSHEPLILFATLGDDGLETALTRFEEQPEHLQSFAQSFVSVFETFGAGKTLTH</sequence>
<comment type="caution">
    <text evidence="1">The sequence shown here is derived from an EMBL/GenBank/DDBJ whole genome shotgun (WGS) entry which is preliminary data.</text>
</comment>